<protein>
    <submittedName>
        <fullName evidence="1">Uncharacterized protein</fullName>
    </submittedName>
</protein>
<reference evidence="2" key="1">
    <citation type="journal article" date="2023" name="Front. Plant Sci.">
        <title>Chromosomal-level genome assembly of Melastoma candidum provides insights into trichome evolution.</title>
        <authorList>
            <person name="Zhong Y."/>
            <person name="Wu W."/>
            <person name="Sun C."/>
            <person name="Zou P."/>
            <person name="Liu Y."/>
            <person name="Dai S."/>
            <person name="Zhou R."/>
        </authorList>
    </citation>
    <scope>NUCLEOTIDE SEQUENCE [LARGE SCALE GENOMIC DNA]</scope>
</reference>
<dbReference type="Proteomes" id="UP001057402">
    <property type="component" value="Chromosome 9"/>
</dbReference>
<sequence length="373" mass="41180">MGSPFSKKKGGEPSILLPANIDFCDLASFEAASGTVDPGLSAFGQTVQHSTERVFRSLATEGESKAALPFGALAAVARSTLEVDQAMVRVILDSTEDIWKNKDLLDLVKDYFENSRRSFNFYTAVNKCVRRAKEGHSRILLAVSYFDEESQLEGSSFERTLQQLKRFREAGDPFTDEFTALLESIYVQQLKMLKSLEACRNNVDKKLRSSKTWMRITNAIYVAAFISTLIVSVVAVALAAPPVVSAIAAGLAAPIGSLGKWCNTLWKNYRKELRQQKALLTLAAGFTKIAIEDIQTIKMLVSRLEIEIESLVANADLAEREGAVALMIGELRKRLDVFMELVENLGEHADQGSQYTQTARAIILQRITGQSSN</sequence>
<dbReference type="EMBL" id="CM042888">
    <property type="protein sequence ID" value="KAI4325820.1"/>
    <property type="molecule type" value="Genomic_DNA"/>
</dbReference>
<evidence type="ECO:0000313" key="2">
    <source>
        <dbReference type="Proteomes" id="UP001057402"/>
    </source>
</evidence>
<name>A0ACB9MTT5_9MYRT</name>
<gene>
    <name evidence="1" type="ORF">MLD38_031183</name>
</gene>
<organism evidence="1 2">
    <name type="scientific">Melastoma candidum</name>
    <dbReference type="NCBI Taxonomy" id="119954"/>
    <lineage>
        <taxon>Eukaryota</taxon>
        <taxon>Viridiplantae</taxon>
        <taxon>Streptophyta</taxon>
        <taxon>Embryophyta</taxon>
        <taxon>Tracheophyta</taxon>
        <taxon>Spermatophyta</taxon>
        <taxon>Magnoliopsida</taxon>
        <taxon>eudicotyledons</taxon>
        <taxon>Gunneridae</taxon>
        <taxon>Pentapetalae</taxon>
        <taxon>rosids</taxon>
        <taxon>malvids</taxon>
        <taxon>Myrtales</taxon>
        <taxon>Melastomataceae</taxon>
        <taxon>Melastomatoideae</taxon>
        <taxon>Melastomateae</taxon>
        <taxon>Melastoma</taxon>
    </lineage>
</organism>
<comment type="caution">
    <text evidence="1">The sequence shown here is derived from an EMBL/GenBank/DDBJ whole genome shotgun (WGS) entry which is preliminary data.</text>
</comment>
<proteinExistence type="predicted"/>
<evidence type="ECO:0000313" key="1">
    <source>
        <dbReference type="EMBL" id="KAI4325820.1"/>
    </source>
</evidence>
<keyword evidence="2" id="KW-1185">Reference proteome</keyword>
<accession>A0ACB9MTT5</accession>